<evidence type="ECO:0000259" key="4">
    <source>
        <dbReference type="Pfam" id="PF00852"/>
    </source>
</evidence>
<evidence type="ECO:0000256" key="3">
    <source>
        <dbReference type="ARBA" id="ARBA00022679"/>
    </source>
</evidence>
<keyword evidence="2" id="KW-0328">Glycosyltransferase</keyword>
<dbReference type="PANTHER" id="PTHR11929">
    <property type="entry name" value="ALPHA- 1,3 -FUCOSYLTRANSFERASE"/>
    <property type="match status" value="1"/>
</dbReference>
<dbReference type="EMBL" id="CP001843">
    <property type="protein sequence ID" value="AEF84094.1"/>
    <property type="molecule type" value="Genomic_DNA"/>
</dbReference>
<protein>
    <recommendedName>
        <fullName evidence="4">Fucosyltransferase C-terminal domain-containing protein</fullName>
    </recommendedName>
</protein>
<dbReference type="AlphaFoldDB" id="F5YHI9"/>
<dbReference type="eggNOG" id="ENOG502Z7KQ">
    <property type="taxonomic scope" value="Bacteria"/>
</dbReference>
<gene>
    <name evidence="5" type="ordered locus">TREPR_2390</name>
</gene>
<dbReference type="Pfam" id="PF00852">
    <property type="entry name" value="Glyco_transf_10"/>
    <property type="match status" value="1"/>
</dbReference>
<dbReference type="SUPFAM" id="SSF53756">
    <property type="entry name" value="UDP-Glycosyltransferase/glycogen phosphorylase"/>
    <property type="match status" value="1"/>
</dbReference>
<sequence length="339" mass="39619">MSTLNSVKNIVKNILPYGISHQIIIKNEIKRQLSSIPCSEEPAIFNANGEFLKSIFLRDDQSWYNPYCFVDGQIPAYIHWDRYNYGLKNHVYSHKNILNTIGKPLKKFAFYIESESVVPEDYKIFDLNKDLDKEFELIFTWSEDILNKYSNAVFIPAYGVWYGTKKHGGILNPDQYKYKTKNISIISSAKLKCELHNFRINTAKHFKYIGENSPVDTYGRFDGGEGFEKISDPLEQYRYNIAIENNISPYYFTEKILNCFASFTVPIYIGATKINDFFNPNGIIQVKSIQENVIDKIVSSCDETDYLRRIPALIDNFNKVKEYLCIEDYLYTHYKKHFI</sequence>
<dbReference type="STRING" id="545694.TREPR_2390"/>
<keyword evidence="3" id="KW-0808">Transferase</keyword>
<dbReference type="Gene3D" id="3.40.50.11660">
    <property type="entry name" value="Glycosyl transferase family 10, C-terminal domain"/>
    <property type="match status" value="1"/>
</dbReference>
<dbReference type="Proteomes" id="UP000009223">
    <property type="component" value="Chromosome"/>
</dbReference>
<reference evidence="5 6" key="2">
    <citation type="journal article" date="2011" name="ISME J.">
        <title>RNA-seq reveals cooperative metabolic interactions between two termite-gut spirochete species in co-culture.</title>
        <authorList>
            <person name="Rosenthal A.Z."/>
            <person name="Matson E.G."/>
            <person name="Eldar A."/>
            <person name="Leadbetter J.R."/>
        </authorList>
    </citation>
    <scope>NUCLEOTIDE SEQUENCE [LARGE SCALE GENOMIC DNA]</scope>
    <source>
        <strain evidence="6">ATCC BAA-887 / DSM 12427 / ZAS-2</strain>
    </source>
</reference>
<dbReference type="InterPro" id="IPR001503">
    <property type="entry name" value="Glyco_trans_10"/>
</dbReference>
<organism evidence="5 6">
    <name type="scientific">Treponema primitia (strain ATCC BAA-887 / DSM 12427 / ZAS-2)</name>
    <dbReference type="NCBI Taxonomy" id="545694"/>
    <lineage>
        <taxon>Bacteria</taxon>
        <taxon>Pseudomonadati</taxon>
        <taxon>Spirochaetota</taxon>
        <taxon>Spirochaetia</taxon>
        <taxon>Spirochaetales</taxon>
        <taxon>Treponemataceae</taxon>
        <taxon>Treponema</taxon>
    </lineage>
</organism>
<reference evidence="6" key="1">
    <citation type="submission" date="2009-12" db="EMBL/GenBank/DDBJ databases">
        <title>Complete sequence of Treponema primitia strain ZAS-2.</title>
        <authorList>
            <person name="Tetu S.G."/>
            <person name="Matson E."/>
            <person name="Ren Q."/>
            <person name="Seshadri R."/>
            <person name="Elbourne L."/>
            <person name="Hassan K.A."/>
            <person name="Durkin A."/>
            <person name="Radune D."/>
            <person name="Mohamoud Y."/>
            <person name="Shay R."/>
            <person name="Jin S."/>
            <person name="Zhang X."/>
            <person name="Lucey K."/>
            <person name="Ballor N.R."/>
            <person name="Ottesen E."/>
            <person name="Rosenthal R."/>
            <person name="Allen A."/>
            <person name="Leadbetter J.R."/>
            <person name="Paulsen I.T."/>
        </authorList>
    </citation>
    <scope>NUCLEOTIDE SEQUENCE [LARGE SCALE GENOMIC DNA]</scope>
    <source>
        <strain evidence="6">ATCC BAA-887 / DSM 12427 / ZAS-2</strain>
    </source>
</reference>
<dbReference type="OrthoDB" id="494585at2"/>
<evidence type="ECO:0000313" key="5">
    <source>
        <dbReference type="EMBL" id="AEF84094.1"/>
    </source>
</evidence>
<keyword evidence="6" id="KW-1185">Reference proteome</keyword>
<dbReference type="GO" id="GO:0046920">
    <property type="term" value="F:alpha-(1-&gt;3)-fucosyltransferase activity"/>
    <property type="evidence" value="ECO:0007669"/>
    <property type="project" value="TreeGrafter"/>
</dbReference>
<dbReference type="GO" id="GO:0016020">
    <property type="term" value="C:membrane"/>
    <property type="evidence" value="ECO:0007669"/>
    <property type="project" value="InterPro"/>
</dbReference>
<dbReference type="InterPro" id="IPR055270">
    <property type="entry name" value="Glyco_tran_10_C"/>
</dbReference>
<name>F5YHI9_TREPZ</name>
<accession>F5YHI9</accession>
<proteinExistence type="inferred from homology"/>
<feature type="domain" description="Fucosyltransferase C-terminal" evidence="4">
    <location>
        <begin position="192"/>
        <end position="289"/>
    </location>
</feature>
<dbReference type="InterPro" id="IPR038577">
    <property type="entry name" value="GT10-like_C_sf"/>
</dbReference>
<evidence type="ECO:0000256" key="1">
    <source>
        <dbReference type="ARBA" id="ARBA00008919"/>
    </source>
</evidence>
<evidence type="ECO:0000256" key="2">
    <source>
        <dbReference type="ARBA" id="ARBA00022676"/>
    </source>
</evidence>
<evidence type="ECO:0000313" key="6">
    <source>
        <dbReference type="Proteomes" id="UP000009223"/>
    </source>
</evidence>
<comment type="similarity">
    <text evidence="1">Belongs to the glycosyltransferase 10 family.</text>
</comment>
<dbReference type="KEGG" id="tpi:TREPR_2390"/>
<dbReference type="HOGENOM" id="CLU_911499_0_0_12"/>
<dbReference type="PANTHER" id="PTHR11929:SF194">
    <property type="entry name" value="ALPHA-(1,3)-FUCOSYLTRANSFERASE 10"/>
    <property type="match status" value="1"/>
</dbReference>
<dbReference type="RefSeq" id="WP_015707814.1">
    <property type="nucleotide sequence ID" value="NC_015578.1"/>
</dbReference>